<dbReference type="Gene3D" id="3.40.50.1220">
    <property type="entry name" value="TPP-binding domain"/>
    <property type="match status" value="1"/>
</dbReference>
<dbReference type="RefSeq" id="WP_267536450.1">
    <property type="nucleotide sequence ID" value="NZ_JAPNKA010000001.1"/>
</dbReference>
<dbReference type="EMBL" id="JAPNKA010000001">
    <property type="protein sequence ID" value="MCY1077631.1"/>
    <property type="molecule type" value="Genomic_DNA"/>
</dbReference>
<reference evidence="6 7" key="1">
    <citation type="submission" date="2022-11" db="EMBL/GenBank/DDBJ databases">
        <title>Minimal conservation of predation-associated metabolite biosynthetic gene clusters underscores biosynthetic potential of Myxococcota including descriptions for ten novel species: Archangium lansinium sp. nov., Myxococcus landrumus sp. nov., Nannocystis bai.</title>
        <authorList>
            <person name="Ahearne A."/>
            <person name="Stevens C."/>
            <person name="Phillips K."/>
        </authorList>
    </citation>
    <scope>NUCLEOTIDE SEQUENCE [LARGE SCALE GENOMIC DNA]</scope>
    <source>
        <strain evidence="6 7">MIWBW</strain>
    </source>
</reference>
<gene>
    <name evidence="6" type="ORF">OV287_24470</name>
</gene>
<sequence length="256" mass="27690">MSVSLTSDAEVVALRAQLQAASWRHVVVLTGAGISVASGLPTYRGPGGLWTRPDLEELPTADMLARDASRVWSLFGPLREQVRTAMPNAAHLALARWEERLGAGRSFTLLTQNVDGLHTRAGSRDVVELHGSLRHTRCSNTRCSLAPFEDSVAHTQAPACPACGQPLRPDLTLFEEPLPLDAEWKAKHALRECDLFLAVGTSGTVSPASNFVRGAKYAGARTLLVNLTPMQPRHPDFDVEILGRAEHILPLLLGEA</sequence>
<dbReference type="Proteomes" id="UP001207654">
    <property type="component" value="Unassembled WGS sequence"/>
</dbReference>
<keyword evidence="3" id="KW-0520">NAD</keyword>
<feature type="domain" description="Deacetylase sirtuin-type" evidence="5">
    <location>
        <begin position="5"/>
        <end position="256"/>
    </location>
</feature>
<evidence type="ECO:0000256" key="3">
    <source>
        <dbReference type="ARBA" id="ARBA00023027"/>
    </source>
</evidence>
<dbReference type="InterPro" id="IPR003000">
    <property type="entry name" value="Sirtuin"/>
</dbReference>
<proteinExistence type="predicted"/>
<evidence type="ECO:0000259" key="5">
    <source>
        <dbReference type="PROSITE" id="PS50305"/>
    </source>
</evidence>
<evidence type="ECO:0000313" key="6">
    <source>
        <dbReference type="EMBL" id="MCY1077631.1"/>
    </source>
</evidence>
<dbReference type="Gene3D" id="3.30.1600.10">
    <property type="entry name" value="SIR2/SIRT2 'Small Domain"/>
    <property type="match status" value="1"/>
</dbReference>
<dbReference type="Pfam" id="PF02146">
    <property type="entry name" value="SIR2"/>
    <property type="match status" value="1"/>
</dbReference>
<organism evidence="6 7">
    <name type="scientific">Archangium lansingense</name>
    <dbReference type="NCBI Taxonomy" id="2995310"/>
    <lineage>
        <taxon>Bacteria</taxon>
        <taxon>Pseudomonadati</taxon>
        <taxon>Myxococcota</taxon>
        <taxon>Myxococcia</taxon>
        <taxon>Myxococcales</taxon>
        <taxon>Cystobacterineae</taxon>
        <taxon>Archangiaceae</taxon>
        <taxon>Archangium</taxon>
    </lineage>
</organism>
<comment type="caution">
    <text evidence="4">Lacks conserved residue(s) required for the propagation of feature annotation.</text>
</comment>
<dbReference type="CDD" id="cd01407">
    <property type="entry name" value="SIR2-fam"/>
    <property type="match status" value="1"/>
</dbReference>
<dbReference type="SUPFAM" id="SSF52467">
    <property type="entry name" value="DHS-like NAD/FAD-binding domain"/>
    <property type="match status" value="1"/>
</dbReference>
<dbReference type="PROSITE" id="PS50305">
    <property type="entry name" value="SIRTUIN"/>
    <property type="match status" value="1"/>
</dbReference>
<comment type="caution">
    <text evidence="6">The sequence shown here is derived from an EMBL/GenBank/DDBJ whole genome shotgun (WGS) entry which is preliminary data.</text>
</comment>
<dbReference type="InterPro" id="IPR026590">
    <property type="entry name" value="Ssirtuin_cat_dom"/>
</dbReference>
<evidence type="ECO:0000256" key="1">
    <source>
        <dbReference type="ARBA" id="ARBA00012928"/>
    </source>
</evidence>
<dbReference type="InterPro" id="IPR029035">
    <property type="entry name" value="DHS-like_NAD/FAD-binding_dom"/>
</dbReference>
<dbReference type="PANTHER" id="PTHR11085:SF4">
    <property type="entry name" value="NAD-DEPENDENT PROTEIN DEACYLASE"/>
    <property type="match status" value="1"/>
</dbReference>
<evidence type="ECO:0000313" key="7">
    <source>
        <dbReference type="Proteomes" id="UP001207654"/>
    </source>
</evidence>
<name>A0ABT4A8H5_9BACT</name>
<dbReference type="InterPro" id="IPR050134">
    <property type="entry name" value="NAD-dep_sirtuin_deacylases"/>
</dbReference>
<dbReference type="PANTHER" id="PTHR11085">
    <property type="entry name" value="NAD-DEPENDENT PROTEIN DEACYLASE SIRTUIN-5, MITOCHONDRIAL-RELATED"/>
    <property type="match status" value="1"/>
</dbReference>
<dbReference type="EC" id="2.3.1.286" evidence="1"/>
<dbReference type="InterPro" id="IPR026591">
    <property type="entry name" value="Sirtuin_cat_small_dom_sf"/>
</dbReference>
<evidence type="ECO:0000256" key="4">
    <source>
        <dbReference type="PROSITE-ProRule" id="PRU00236"/>
    </source>
</evidence>
<protein>
    <recommendedName>
        <fullName evidence="1">protein acetyllysine N-acetyltransferase</fullName>
        <ecNumber evidence="1">2.3.1.286</ecNumber>
    </recommendedName>
</protein>
<evidence type="ECO:0000256" key="2">
    <source>
        <dbReference type="ARBA" id="ARBA00022679"/>
    </source>
</evidence>
<keyword evidence="7" id="KW-1185">Reference proteome</keyword>
<keyword evidence="2" id="KW-0808">Transferase</keyword>
<accession>A0ABT4A8H5</accession>